<feature type="region of interest" description="Disordered" evidence="1">
    <location>
        <begin position="202"/>
        <end position="221"/>
    </location>
</feature>
<accession>A0A7Y9C4R1</accession>
<reference evidence="3 4" key="1">
    <citation type="submission" date="2020-07" db="EMBL/GenBank/DDBJ databases">
        <authorList>
            <person name="Sun Q."/>
        </authorList>
    </citation>
    <scope>NUCLEOTIDE SEQUENCE [LARGE SCALE GENOMIC DNA]</scope>
    <source>
        <strain evidence="3 4">MAH-1</strain>
    </source>
</reference>
<proteinExistence type="predicted"/>
<organism evidence="3 4">
    <name type="scientific">Flavobacterium agri</name>
    <dbReference type="NCBI Taxonomy" id="2743471"/>
    <lineage>
        <taxon>Bacteria</taxon>
        <taxon>Pseudomonadati</taxon>
        <taxon>Bacteroidota</taxon>
        <taxon>Flavobacteriia</taxon>
        <taxon>Flavobacteriales</taxon>
        <taxon>Flavobacteriaceae</taxon>
        <taxon>Flavobacterium</taxon>
    </lineage>
</organism>
<sequence>MKKIVLFLTLAAFQSGFSQVTKDPGDFDKVKVFDRISAELVPSDVNKVEITGKRSKEVIVVNKNGELKLGMPATKLLQGEEIEAKIYYKEIKSVDASEGAYIGSGKPVNSAKLDVTAKEGAEIKLELDVEILKVKSVTGATIRLEGKASDQEISIGTGGIVEAKNLITERTDVSINAGGEAEVNASKYVKARTKAGGEITIHGNPQTTDKKSILGGTITEE</sequence>
<dbReference type="Gene3D" id="2.160.20.120">
    <property type="match status" value="1"/>
</dbReference>
<dbReference type="InterPro" id="IPR021255">
    <property type="entry name" value="DUF2807"/>
</dbReference>
<feature type="domain" description="Putative auto-transporter adhesin head GIN" evidence="2">
    <location>
        <begin position="26"/>
        <end position="205"/>
    </location>
</feature>
<keyword evidence="4" id="KW-1185">Reference proteome</keyword>
<evidence type="ECO:0000313" key="4">
    <source>
        <dbReference type="Proteomes" id="UP000535020"/>
    </source>
</evidence>
<evidence type="ECO:0000313" key="3">
    <source>
        <dbReference type="EMBL" id="NYA70140.1"/>
    </source>
</evidence>
<dbReference type="Pfam" id="PF10988">
    <property type="entry name" value="DUF2807"/>
    <property type="match status" value="1"/>
</dbReference>
<protein>
    <submittedName>
        <fullName evidence="3">DUF2807 domain-containing protein</fullName>
    </submittedName>
</protein>
<gene>
    <name evidence="3" type="ORF">HZF10_04355</name>
</gene>
<dbReference type="RefSeq" id="WP_176004964.1">
    <property type="nucleotide sequence ID" value="NZ_JABWMI010000006.1"/>
</dbReference>
<evidence type="ECO:0000259" key="2">
    <source>
        <dbReference type="Pfam" id="PF10988"/>
    </source>
</evidence>
<evidence type="ECO:0000256" key="1">
    <source>
        <dbReference type="SAM" id="MobiDB-lite"/>
    </source>
</evidence>
<name>A0A7Y9C4R1_9FLAO</name>
<comment type="caution">
    <text evidence="3">The sequence shown here is derived from an EMBL/GenBank/DDBJ whole genome shotgun (WGS) entry which is preliminary data.</text>
</comment>
<dbReference type="AlphaFoldDB" id="A0A7Y9C4R1"/>
<dbReference type="EMBL" id="JACBJI010000002">
    <property type="protein sequence ID" value="NYA70140.1"/>
    <property type="molecule type" value="Genomic_DNA"/>
</dbReference>
<dbReference type="Proteomes" id="UP000535020">
    <property type="component" value="Unassembled WGS sequence"/>
</dbReference>